<comment type="caution">
    <text evidence="3">The sequence shown here is derived from an EMBL/GenBank/DDBJ whole genome shotgun (WGS) entry which is preliminary data.</text>
</comment>
<dbReference type="AlphaFoldDB" id="A0A6A4X4J7"/>
<evidence type="ECO:0000313" key="4">
    <source>
        <dbReference type="Proteomes" id="UP000440578"/>
    </source>
</evidence>
<feature type="compositionally biased region" description="Pro residues" evidence="1">
    <location>
        <begin position="98"/>
        <end position="125"/>
    </location>
</feature>
<name>A0A6A4X4J7_AMPAM</name>
<sequence length="221" mass="22959">MAPTRRPARGRRAAVGRQSTPNGPRAARHRAAPAAVMGYGSALLCRALGPRRAGPTVVASAPAGLPELTDRGRRGSVVAALDEFALYDSRRRSLQLPVPSPVASPPPVPSAAPPPPPPPPPPDPSRPVSIRVIPATPEVKPAPRAPCSPTGSESSAGWGCAWSRRRRRRPWTAAAGDSAPDAVGYGSECLAGVVSAVLAVLVTAGVVYWLYASHDVFETRT</sequence>
<keyword evidence="4" id="KW-1185">Reference proteome</keyword>
<accession>A0A6A4X4J7</accession>
<feature type="transmembrane region" description="Helical" evidence="2">
    <location>
        <begin position="190"/>
        <end position="211"/>
    </location>
</feature>
<gene>
    <name evidence="3" type="ORF">FJT64_018234</name>
</gene>
<feature type="region of interest" description="Disordered" evidence="1">
    <location>
        <begin position="1"/>
        <end position="31"/>
    </location>
</feature>
<dbReference type="EMBL" id="VIIS01000284">
    <property type="protein sequence ID" value="KAF0310904.1"/>
    <property type="molecule type" value="Genomic_DNA"/>
</dbReference>
<keyword evidence="2" id="KW-0472">Membrane</keyword>
<evidence type="ECO:0000256" key="2">
    <source>
        <dbReference type="SAM" id="Phobius"/>
    </source>
</evidence>
<evidence type="ECO:0000313" key="3">
    <source>
        <dbReference type="EMBL" id="KAF0310904.1"/>
    </source>
</evidence>
<keyword evidence="2" id="KW-1133">Transmembrane helix</keyword>
<dbReference type="Proteomes" id="UP000440578">
    <property type="component" value="Unassembled WGS sequence"/>
</dbReference>
<feature type="compositionally biased region" description="Basic residues" evidence="1">
    <location>
        <begin position="1"/>
        <end position="14"/>
    </location>
</feature>
<protein>
    <submittedName>
        <fullName evidence="3">Uncharacterized protein</fullName>
    </submittedName>
</protein>
<feature type="region of interest" description="Disordered" evidence="1">
    <location>
        <begin position="97"/>
        <end position="159"/>
    </location>
</feature>
<evidence type="ECO:0000256" key="1">
    <source>
        <dbReference type="SAM" id="MobiDB-lite"/>
    </source>
</evidence>
<organism evidence="3 4">
    <name type="scientific">Amphibalanus amphitrite</name>
    <name type="common">Striped barnacle</name>
    <name type="synonym">Balanus amphitrite</name>
    <dbReference type="NCBI Taxonomy" id="1232801"/>
    <lineage>
        <taxon>Eukaryota</taxon>
        <taxon>Metazoa</taxon>
        <taxon>Ecdysozoa</taxon>
        <taxon>Arthropoda</taxon>
        <taxon>Crustacea</taxon>
        <taxon>Multicrustacea</taxon>
        <taxon>Cirripedia</taxon>
        <taxon>Thoracica</taxon>
        <taxon>Thoracicalcarea</taxon>
        <taxon>Balanomorpha</taxon>
        <taxon>Balanoidea</taxon>
        <taxon>Balanidae</taxon>
        <taxon>Amphibalaninae</taxon>
        <taxon>Amphibalanus</taxon>
    </lineage>
</organism>
<proteinExistence type="predicted"/>
<keyword evidence="2" id="KW-0812">Transmembrane</keyword>
<reference evidence="3 4" key="1">
    <citation type="submission" date="2019-07" db="EMBL/GenBank/DDBJ databases">
        <title>Draft genome assembly of a fouling barnacle, Amphibalanus amphitrite (Darwin, 1854): The first reference genome for Thecostraca.</title>
        <authorList>
            <person name="Kim W."/>
        </authorList>
    </citation>
    <scope>NUCLEOTIDE SEQUENCE [LARGE SCALE GENOMIC DNA]</scope>
    <source>
        <strain evidence="3">SNU_AA5</strain>
        <tissue evidence="3">Soma without cirri and trophi</tissue>
    </source>
</reference>